<accession>A0ACD0P609</accession>
<organism evidence="1 2">
    <name type="scientific">Violaceomyces palustris</name>
    <dbReference type="NCBI Taxonomy" id="1673888"/>
    <lineage>
        <taxon>Eukaryota</taxon>
        <taxon>Fungi</taxon>
        <taxon>Dikarya</taxon>
        <taxon>Basidiomycota</taxon>
        <taxon>Ustilaginomycotina</taxon>
        <taxon>Ustilaginomycetes</taxon>
        <taxon>Violaceomycetales</taxon>
        <taxon>Violaceomycetaceae</taxon>
        <taxon>Violaceomyces</taxon>
    </lineage>
</organism>
<keyword evidence="2" id="KW-1185">Reference proteome</keyword>
<gene>
    <name evidence="1" type="ORF">IE53DRAFT_171537</name>
</gene>
<dbReference type="EMBL" id="KZ819726">
    <property type="protein sequence ID" value="PWN53437.1"/>
    <property type="molecule type" value="Genomic_DNA"/>
</dbReference>
<dbReference type="Proteomes" id="UP000245626">
    <property type="component" value="Unassembled WGS sequence"/>
</dbReference>
<sequence>MLLGLVCFIFPLLTLPFGSIPFFQVAREVDSLLHLPSPSLDHPRIVTTVSAAAAAASLLAFTPHPPPTSHPTSCCSPRTVTATHALSFIRSSISSNFSFP</sequence>
<proteinExistence type="predicted"/>
<reference evidence="1 2" key="1">
    <citation type="journal article" date="2018" name="Mol. Biol. Evol.">
        <title>Broad Genomic Sampling Reveals a Smut Pathogenic Ancestry of the Fungal Clade Ustilaginomycotina.</title>
        <authorList>
            <person name="Kijpornyongpan T."/>
            <person name="Mondo S.J."/>
            <person name="Barry K."/>
            <person name="Sandor L."/>
            <person name="Lee J."/>
            <person name="Lipzen A."/>
            <person name="Pangilinan J."/>
            <person name="LaButti K."/>
            <person name="Hainaut M."/>
            <person name="Henrissat B."/>
            <person name="Grigoriev I.V."/>
            <person name="Spatafora J.W."/>
            <person name="Aime M.C."/>
        </authorList>
    </citation>
    <scope>NUCLEOTIDE SEQUENCE [LARGE SCALE GENOMIC DNA]</scope>
    <source>
        <strain evidence="1 2">SA 807</strain>
    </source>
</reference>
<name>A0ACD0P609_9BASI</name>
<evidence type="ECO:0000313" key="1">
    <source>
        <dbReference type="EMBL" id="PWN53437.1"/>
    </source>
</evidence>
<evidence type="ECO:0000313" key="2">
    <source>
        <dbReference type="Proteomes" id="UP000245626"/>
    </source>
</evidence>
<protein>
    <submittedName>
        <fullName evidence="1">Uncharacterized protein</fullName>
    </submittedName>
</protein>